<dbReference type="OrthoDB" id="7130006at2759"/>
<evidence type="ECO:0000256" key="3">
    <source>
        <dbReference type="ARBA" id="ARBA00022801"/>
    </source>
</evidence>
<evidence type="ECO:0000256" key="1">
    <source>
        <dbReference type="ARBA" id="ARBA00010088"/>
    </source>
</evidence>
<evidence type="ECO:0000259" key="5">
    <source>
        <dbReference type="Pfam" id="PF06441"/>
    </source>
</evidence>
<accession>A0A8E2AZI9</accession>
<keyword evidence="7" id="KW-1185">Reference proteome</keyword>
<name>A0A8E2AZI9_9APHY</name>
<proteinExistence type="inferred from homology"/>
<reference evidence="6 7" key="1">
    <citation type="submission" date="2016-07" db="EMBL/GenBank/DDBJ databases">
        <title>Draft genome of the white-rot fungus Obba rivulosa 3A-2.</title>
        <authorList>
            <consortium name="DOE Joint Genome Institute"/>
            <person name="Miettinen O."/>
            <person name="Riley R."/>
            <person name="Acob R."/>
            <person name="Barry K."/>
            <person name="Cullen D."/>
            <person name="De Vries R."/>
            <person name="Hainaut M."/>
            <person name="Hatakka A."/>
            <person name="Henrissat B."/>
            <person name="Hilden K."/>
            <person name="Kuo R."/>
            <person name="Labutti K."/>
            <person name="Lipzen A."/>
            <person name="Makela M.R."/>
            <person name="Sandor L."/>
            <person name="Spatafora J.W."/>
            <person name="Grigoriev I.V."/>
            <person name="Hibbett D.S."/>
        </authorList>
    </citation>
    <scope>NUCLEOTIDE SEQUENCE [LARGE SCALE GENOMIC DNA]</scope>
    <source>
        <strain evidence="6 7">3A-2</strain>
    </source>
</reference>
<evidence type="ECO:0000256" key="2">
    <source>
        <dbReference type="ARBA" id="ARBA00022797"/>
    </source>
</evidence>
<dbReference type="PRINTS" id="PR00412">
    <property type="entry name" value="EPOXHYDRLASE"/>
</dbReference>
<dbReference type="SUPFAM" id="SSF53474">
    <property type="entry name" value="alpha/beta-Hydrolases"/>
    <property type="match status" value="1"/>
</dbReference>
<dbReference type="GO" id="GO:0004301">
    <property type="term" value="F:epoxide hydrolase activity"/>
    <property type="evidence" value="ECO:0007669"/>
    <property type="project" value="TreeGrafter"/>
</dbReference>
<feature type="domain" description="Epoxide hydrolase N-terminal" evidence="5">
    <location>
        <begin position="7"/>
        <end position="115"/>
    </location>
</feature>
<dbReference type="PANTHER" id="PTHR21661:SF35">
    <property type="entry name" value="EPOXIDE HYDROLASE"/>
    <property type="match status" value="1"/>
</dbReference>
<dbReference type="PANTHER" id="PTHR21661">
    <property type="entry name" value="EPOXIDE HYDROLASE 1-RELATED"/>
    <property type="match status" value="1"/>
</dbReference>
<dbReference type="Proteomes" id="UP000250043">
    <property type="component" value="Unassembled WGS sequence"/>
</dbReference>
<dbReference type="InterPro" id="IPR000639">
    <property type="entry name" value="Epox_hydrolase-like"/>
</dbReference>
<dbReference type="PIRSF" id="PIRSF001112">
    <property type="entry name" value="Epoxide_hydrolase"/>
    <property type="match status" value="1"/>
</dbReference>
<dbReference type="EMBL" id="KV722391">
    <property type="protein sequence ID" value="OCH91109.1"/>
    <property type="molecule type" value="Genomic_DNA"/>
</dbReference>
<gene>
    <name evidence="6" type="ORF">OBBRIDRAFT_825533</name>
</gene>
<dbReference type="Pfam" id="PF06441">
    <property type="entry name" value="EHN"/>
    <property type="match status" value="1"/>
</dbReference>
<protein>
    <submittedName>
        <fullName evidence="6">Alpha/beta-hydrolase</fullName>
    </submittedName>
</protein>
<dbReference type="AlphaFoldDB" id="A0A8E2AZI9"/>
<evidence type="ECO:0000313" key="6">
    <source>
        <dbReference type="EMBL" id="OCH91109.1"/>
    </source>
</evidence>
<keyword evidence="2" id="KW-0058">Aromatic hydrocarbons catabolism</keyword>
<feature type="active site" description="Nucleophile" evidence="4">
    <location>
        <position position="181"/>
    </location>
</feature>
<sequence>MASGNEQPFKVAVPDADIELLRKKLELTTFPDELENVGWDYGVPLADVQRLVARWKDGYDWRKAEAEINAFPQFTRDIEVDGFETLNIHYVHQRSTVESAIPLLFVHGWPGHFMEARKIIPLLTAATPDQPSFHVVALSLPGYGFSEAPKKKGFSAAQYAEVGNKLMLALGYNEFVTQGGDWGYFVTRKMAHAYGGKTVKAWHTNMAAAGFPSFFSSPLTFLTALVKPWSRAERAGLERTQWFRKEGQGYFHEQSTRPQTLGYSLADSPAGLLAWIYEKLVQWTDGYSWEDDEVLTWISIYWFSRAGPAASVRIYCETSRSGDFQSVTSLYSRIPLGLSFFPKELVVVPRAWARTIGNVVSESEHEHGGHFAAHERPEDLASDVRKMFAKGGPAYGVVSGKSGYA</sequence>
<feature type="active site" description="Proton acceptor" evidence="4">
    <location>
        <position position="370"/>
    </location>
</feature>
<evidence type="ECO:0000256" key="4">
    <source>
        <dbReference type="PIRSR" id="PIRSR001112-1"/>
    </source>
</evidence>
<dbReference type="InterPro" id="IPR010497">
    <property type="entry name" value="Epoxide_hydro_N"/>
</dbReference>
<keyword evidence="3 6" id="KW-0378">Hydrolase</keyword>
<dbReference type="Gene3D" id="3.40.50.1820">
    <property type="entry name" value="alpha/beta hydrolase"/>
    <property type="match status" value="1"/>
</dbReference>
<organism evidence="6 7">
    <name type="scientific">Obba rivulosa</name>
    <dbReference type="NCBI Taxonomy" id="1052685"/>
    <lineage>
        <taxon>Eukaryota</taxon>
        <taxon>Fungi</taxon>
        <taxon>Dikarya</taxon>
        <taxon>Basidiomycota</taxon>
        <taxon>Agaricomycotina</taxon>
        <taxon>Agaricomycetes</taxon>
        <taxon>Polyporales</taxon>
        <taxon>Gelatoporiaceae</taxon>
        <taxon>Obba</taxon>
    </lineage>
</organism>
<dbReference type="InterPro" id="IPR029058">
    <property type="entry name" value="AB_hydrolase_fold"/>
</dbReference>
<dbReference type="GO" id="GO:0097176">
    <property type="term" value="P:epoxide metabolic process"/>
    <property type="evidence" value="ECO:0007669"/>
    <property type="project" value="TreeGrafter"/>
</dbReference>
<comment type="similarity">
    <text evidence="1">Belongs to the peptidase S33 family.</text>
</comment>
<evidence type="ECO:0000313" key="7">
    <source>
        <dbReference type="Proteomes" id="UP000250043"/>
    </source>
</evidence>
<dbReference type="InterPro" id="IPR016292">
    <property type="entry name" value="Epoxide_hydrolase"/>
</dbReference>
<feature type="active site" description="Proton donor" evidence="4">
    <location>
        <position position="315"/>
    </location>
</feature>